<keyword evidence="3 5" id="KW-0560">Oxidoreductase</keyword>
<organism evidence="7 8">
    <name type="scientific">Neptuniibacter caesariensis</name>
    <dbReference type="NCBI Taxonomy" id="207954"/>
    <lineage>
        <taxon>Bacteria</taxon>
        <taxon>Pseudomonadati</taxon>
        <taxon>Pseudomonadota</taxon>
        <taxon>Gammaproteobacteria</taxon>
        <taxon>Oceanospirillales</taxon>
        <taxon>Oceanospirillaceae</taxon>
        <taxon>Neptuniibacter</taxon>
    </lineage>
</organism>
<dbReference type="PROSITE" id="PS00460">
    <property type="entry name" value="GLUTATHIONE_PEROXID_1"/>
    <property type="match status" value="1"/>
</dbReference>
<dbReference type="Gene3D" id="3.40.30.10">
    <property type="entry name" value="Glutaredoxin"/>
    <property type="match status" value="1"/>
</dbReference>
<feature type="signal peptide" evidence="6">
    <location>
        <begin position="1"/>
        <end position="25"/>
    </location>
</feature>
<accession>A0A7U8C5J1</accession>
<dbReference type="InterPro" id="IPR029759">
    <property type="entry name" value="GPX_AS"/>
</dbReference>
<evidence type="ECO:0000256" key="6">
    <source>
        <dbReference type="SAM" id="SignalP"/>
    </source>
</evidence>
<dbReference type="InterPro" id="IPR000889">
    <property type="entry name" value="Glutathione_peroxidase"/>
</dbReference>
<dbReference type="GO" id="GO:0034599">
    <property type="term" value="P:cellular response to oxidative stress"/>
    <property type="evidence" value="ECO:0007669"/>
    <property type="project" value="TreeGrafter"/>
</dbReference>
<dbReference type="SUPFAM" id="SSF52833">
    <property type="entry name" value="Thioredoxin-like"/>
    <property type="match status" value="1"/>
</dbReference>
<evidence type="ECO:0000256" key="1">
    <source>
        <dbReference type="ARBA" id="ARBA00006926"/>
    </source>
</evidence>
<dbReference type="Pfam" id="PF00255">
    <property type="entry name" value="GSHPx"/>
    <property type="match status" value="1"/>
</dbReference>
<dbReference type="CDD" id="cd00340">
    <property type="entry name" value="GSH_Peroxidase"/>
    <property type="match status" value="1"/>
</dbReference>
<keyword evidence="6" id="KW-0732">Signal</keyword>
<dbReference type="InterPro" id="IPR036249">
    <property type="entry name" value="Thioredoxin-like_sf"/>
</dbReference>
<evidence type="ECO:0000256" key="2">
    <source>
        <dbReference type="ARBA" id="ARBA00022559"/>
    </source>
</evidence>
<keyword evidence="8" id="KW-1185">Reference proteome</keyword>
<comment type="similarity">
    <text evidence="1 5">Belongs to the glutathione peroxidase family.</text>
</comment>
<dbReference type="EMBL" id="AAOW01000014">
    <property type="protein sequence ID" value="EAR60714.1"/>
    <property type="molecule type" value="Genomic_DNA"/>
</dbReference>
<evidence type="ECO:0000313" key="7">
    <source>
        <dbReference type="EMBL" id="EAR60714.1"/>
    </source>
</evidence>
<dbReference type="AlphaFoldDB" id="A0A7U8C5J1"/>
<sequence>MNWINSSMLIMAFAAALLLSKPLHADATSPSSVSSSCPDTLNYSFRRLGEDKLENLCDTYKGKLILVVNTASKCAFTPQYDGLESLYRQYKAKGLVVLGFPSNDFAGQEPGTEKEILSFCRLTYSVEFPMFEKIHAAQGKADPFFVTLADSTGEYPGWNFHKYLIAPDGKVIRSFRSFVKPTDPELVRIIEENLPHG</sequence>
<dbReference type="Proteomes" id="UP000002171">
    <property type="component" value="Unassembled WGS sequence"/>
</dbReference>
<dbReference type="GO" id="GO:0004601">
    <property type="term" value="F:peroxidase activity"/>
    <property type="evidence" value="ECO:0007669"/>
    <property type="project" value="UniProtKB-KW"/>
</dbReference>
<feature type="active site" evidence="4">
    <location>
        <position position="74"/>
    </location>
</feature>
<dbReference type="PANTHER" id="PTHR11592">
    <property type="entry name" value="GLUTATHIONE PEROXIDASE"/>
    <property type="match status" value="1"/>
</dbReference>
<proteinExistence type="inferred from homology"/>
<evidence type="ECO:0000256" key="4">
    <source>
        <dbReference type="PIRSR" id="PIRSR000303-1"/>
    </source>
</evidence>
<dbReference type="PROSITE" id="PS51355">
    <property type="entry name" value="GLUTATHIONE_PEROXID_3"/>
    <property type="match status" value="1"/>
</dbReference>
<dbReference type="PRINTS" id="PR01011">
    <property type="entry name" value="GLUTPROXDASE"/>
</dbReference>
<comment type="caution">
    <text evidence="7">The sequence shown here is derived from an EMBL/GenBank/DDBJ whole genome shotgun (WGS) entry which is preliminary data.</text>
</comment>
<protein>
    <recommendedName>
        <fullName evidence="5">Glutathione peroxidase</fullName>
    </recommendedName>
</protein>
<evidence type="ECO:0000256" key="3">
    <source>
        <dbReference type="ARBA" id="ARBA00023002"/>
    </source>
</evidence>
<feature type="chain" id="PRO_5031522194" description="Glutathione peroxidase" evidence="6">
    <location>
        <begin position="26"/>
        <end position="197"/>
    </location>
</feature>
<reference evidence="7 8" key="1">
    <citation type="submission" date="2006-02" db="EMBL/GenBank/DDBJ databases">
        <authorList>
            <person name="Pinhassi J."/>
            <person name="Pedros-Alio C."/>
            <person name="Ferriera S."/>
            <person name="Johnson J."/>
            <person name="Kravitz S."/>
            <person name="Halpern A."/>
            <person name="Remington K."/>
            <person name="Beeson K."/>
            <person name="Tran B."/>
            <person name="Rogers Y.-H."/>
            <person name="Friedman R."/>
            <person name="Venter J.C."/>
        </authorList>
    </citation>
    <scope>NUCLEOTIDE SEQUENCE [LARGE SCALE GENOMIC DNA]</scope>
    <source>
        <strain evidence="7 8">MED92</strain>
    </source>
</reference>
<dbReference type="PANTHER" id="PTHR11592:SF40">
    <property type="entry name" value="THIOREDOXIN_GLUTATHIONE PEROXIDASE BTUE"/>
    <property type="match status" value="1"/>
</dbReference>
<name>A0A7U8C5J1_NEPCE</name>
<keyword evidence="2 5" id="KW-0575">Peroxidase</keyword>
<dbReference type="PIRSF" id="PIRSF000303">
    <property type="entry name" value="Glutathion_perox"/>
    <property type="match status" value="1"/>
</dbReference>
<evidence type="ECO:0000256" key="5">
    <source>
        <dbReference type="RuleBase" id="RU000499"/>
    </source>
</evidence>
<gene>
    <name evidence="7" type="ORF">MED92_13603</name>
</gene>
<dbReference type="RefSeq" id="WP_007020386.1">
    <property type="nucleotide sequence ID" value="NZ_CH724125.1"/>
</dbReference>
<evidence type="ECO:0000313" key="8">
    <source>
        <dbReference type="Proteomes" id="UP000002171"/>
    </source>
</evidence>